<keyword evidence="4" id="KW-1185">Reference proteome</keyword>
<dbReference type="PANTHER" id="PTHR42109:SF2">
    <property type="entry name" value="INTEGRAL MEMBRANE PROTEIN"/>
    <property type="match status" value="1"/>
</dbReference>
<protein>
    <submittedName>
        <fullName evidence="3">DEHA2B12276p</fullName>
    </submittedName>
</protein>
<dbReference type="GeneID" id="2913439"/>
<dbReference type="Proteomes" id="UP000000599">
    <property type="component" value="Chromosome B"/>
</dbReference>
<proteinExistence type="predicted"/>
<feature type="compositionally biased region" description="Basic and acidic residues" evidence="1">
    <location>
        <begin position="107"/>
        <end position="124"/>
    </location>
</feature>
<reference evidence="3 4" key="1">
    <citation type="journal article" date="2004" name="Nature">
        <title>Genome evolution in yeasts.</title>
        <authorList>
            <consortium name="Genolevures"/>
            <person name="Dujon B."/>
            <person name="Sherman D."/>
            <person name="Fischer G."/>
            <person name="Durrens P."/>
            <person name="Casaregola S."/>
            <person name="Lafontaine I."/>
            <person name="de Montigny J."/>
            <person name="Marck C."/>
            <person name="Neuveglise C."/>
            <person name="Talla E."/>
            <person name="Goffard N."/>
            <person name="Frangeul L."/>
            <person name="Aigle M."/>
            <person name="Anthouard V."/>
            <person name="Babour A."/>
            <person name="Barbe V."/>
            <person name="Barnay S."/>
            <person name="Blanchin S."/>
            <person name="Beckerich J.M."/>
            <person name="Beyne E."/>
            <person name="Bleykasten C."/>
            <person name="Boisrame A."/>
            <person name="Boyer J."/>
            <person name="Cattolico L."/>
            <person name="Confanioleri F."/>
            <person name="de Daruvar A."/>
            <person name="Despons L."/>
            <person name="Fabre E."/>
            <person name="Fairhead C."/>
            <person name="Ferry-Dumazet H."/>
            <person name="Groppi A."/>
            <person name="Hantraye F."/>
            <person name="Hennequin C."/>
            <person name="Jauniaux N."/>
            <person name="Joyet P."/>
            <person name="Kachouri R."/>
            <person name="Kerrest A."/>
            <person name="Koszul R."/>
            <person name="Lemaire M."/>
            <person name="Lesur I."/>
            <person name="Ma L."/>
            <person name="Muller H."/>
            <person name="Nicaud J.M."/>
            <person name="Nikolski M."/>
            <person name="Oztas S."/>
            <person name="Ozier-Kalogeropoulos O."/>
            <person name="Pellenz S."/>
            <person name="Potier S."/>
            <person name="Richard G.F."/>
            <person name="Straub M.L."/>
            <person name="Suleau A."/>
            <person name="Swennene D."/>
            <person name="Tekaia F."/>
            <person name="Wesolowski-Louvel M."/>
            <person name="Westhof E."/>
            <person name="Wirth B."/>
            <person name="Zeniou-Meyer M."/>
            <person name="Zivanovic I."/>
            <person name="Bolotin-Fukuhara M."/>
            <person name="Thierry A."/>
            <person name="Bouchier C."/>
            <person name="Caudron B."/>
            <person name="Scarpelli C."/>
            <person name="Gaillardin C."/>
            <person name="Weissenbach J."/>
            <person name="Wincker P."/>
            <person name="Souciet J.L."/>
        </authorList>
    </citation>
    <scope>NUCLEOTIDE SEQUENCE [LARGE SCALE GENOMIC DNA]</scope>
    <source>
        <strain evidence="4">ATCC 36239 / CBS 767 / BCRC 21394 / JCM 1990 / NBRC 0083 / IGC 2968</strain>
    </source>
</reference>
<keyword evidence="2" id="KW-1133">Transmembrane helix</keyword>
<keyword evidence="2" id="KW-0812">Transmembrane</keyword>
<dbReference type="PANTHER" id="PTHR42109">
    <property type="entry name" value="UNPLACED GENOMIC SCAFFOLD UM_SCAF_CONTIG_1.265, WHOLE GENOME SHOTGUN SEQUENCE"/>
    <property type="match status" value="1"/>
</dbReference>
<feature type="transmembrane region" description="Helical" evidence="2">
    <location>
        <begin position="42"/>
        <end position="64"/>
    </location>
</feature>
<organism evidence="3 4">
    <name type="scientific">Debaryomyces hansenii (strain ATCC 36239 / CBS 767 / BCRC 21394 / JCM 1990 / NBRC 0083 / IGC 2968)</name>
    <name type="common">Yeast</name>
    <name type="synonym">Torulaspora hansenii</name>
    <dbReference type="NCBI Taxonomy" id="284592"/>
    <lineage>
        <taxon>Eukaryota</taxon>
        <taxon>Fungi</taxon>
        <taxon>Dikarya</taxon>
        <taxon>Ascomycota</taxon>
        <taxon>Saccharomycotina</taxon>
        <taxon>Pichiomycetes</taxon>
        <taxon>Debaryomycetaceae</taxon>
        <taxon>Debaryomyces</taxon>
    </lineage>
</organism>
<gene>
    <name evidence="3" type="ordered locus">DEHA2B12276g</name>
</gene>
<feature type="compositionally biased region" description="Basic and acidic residues" evidence="1">
    <location>
        <begin position="137"/>
        <end position="155"/>
    </location>
</feature>
<dbReference type="VEuPathDB" id="FungiDB:DEHA2B12276g"/>
<dbReference type="EMBL" id="CR382134">
    <property type="protein sequence ID" value="CAG85492.2"/>
    <property type="molecule type" value="Genomic_DNA"/>
</dbReference>
<sequence length="346" mass="38771">MGFESTSSGVAASIFLGLYTSYLLLAINVVRHEGFKFIYRILLMFGLFRVAGQLCGVAFSVLGVEHWQWLIAYLVFTAEGYFTLIVAAFYFIVQCQVKQTGSSWLSSHKDEVDTKSGSDERGSDENASDENANAERVSYEKANKEKGGYRKKGDEEASGGKWKKHKSSVSWSTVFYMFLIPANAFIVGGGSLLTGANADELNKETGKVSTSKALRTTGQTIFLIQTVIVVLLSVYVYVKEKIRGRTMHLLFAALPFLLVRGIFGIMSIYVDKMNYYKLSNYTAEGLTSDFIAYEYCLATTMEFIAACLLISNYYLDRDAKVVDREKIEEYEKESIFKKILTILVLS</sequence>
<dbReference type="eggNOG" id="ENOG502S6RY">
    <property type="taxonomic scope" value="Eukaryota"/>
</dbReference>
<dbReference type="AlphaFoldDB" id="Q6BWD1"/>
<feature type="transmembrane region" description="Helical" evidence="2">
    <location>
        <begin position="290"/>
        <end position="315"/>
    </location>
</feature>
<dbReference type="HOGENOM" id="CLU_056040_1_0_1"/>
<feature type="region of interest" description="Disordered" evidence="1">
    <location>
        <begin position="107"/>
        <end position="162"/>
    </location>
</feature>
<evidence type="ECO:0000256" key="1">
    <source>
        <dbReference type="SAM" id="MobiDB-lite"/>
    </source>
</evidence>
<evidence type="ECO:0000256" key="2">
    <source>
        <dbReference type="SAM" id="Phobius"/>
    </source>
</evidence>
<feature type="transmembrane region" description="Helical" evidence="2">
    <location>
        <begin position="70"/>
        <end position="93"/>
    </location>
</feature>
<dbReference type="OrthoDB" id="2560628at2759"/>
<feature type="transmembrane region" description="Helical" evidence="2">
    <location>
        <begin position="173"/>
        <end position="196"/>
    </location>
</feature>
<feature type="transmembrane region" description="Helical" evidence="2">
    <location>
        <begin position="12"/>
        <end position="30"/>
    </location>
</feature>
<feature type="transmembrane region" description="Helical" evidence="2">
    <location>
        <begin position="216"/>
        <end position="237"/>
    </location>
</feature>
<dbReference type="OMA" id="MEFIVAC"/>
<dbReference type="RefSeq" id="XP_457488.2">
    <property type="nucleotide sequence ID" value="XM_457488.1"/>
</dbReference>
<feature type="transmembrane region" description="Helical" evidence="2">
    <location>
        <begin position="249"/>
        <end position="270"/>
    </location>
</feature>
<accession>Q6BWD1</accession>
<name>Q6BWD1_DEBHA</name>
<dbReference type="InParanoid" id="Q6BWD1"/>
<dbReference type="KEGG" id="dha:DEHA2B12276g"/>
<evidence type="ECO:0000313" key="3">
    <source>
        <dbReference type="EMBL" id="CAG85492.2"/>
    </source>
</evidence>
<keyword evidence="2" id="KW-0472">Membrane</keyword>
<evidence type="ECO:0000313" key="4">
    <source>
        <dbReference type="Proteomes" id="UP000000599"/>
    </source>
</evidence>